<dbReference type="GO" id="GO:0009279">
    <property type="term" value="C:cell outer membrane"/>
    <property type="evidence" value="ECO:0007669"/>
    <property type="project" value="UniProtKB-SubCell"/>
</dbReference>
<dbReference type="PANTHER" id="PTHR32552:SF81">
    <property type="entry name" value="TONB-DEPENDENT OUTER MEMBRANE RECEPTOR"/>
    <property type="match status" value="1"/>
</dbReference>
<keyword evidence="3 11" id="KW-1134">Transmembrane beta strand</keyword>
<evidence type="ECO:0000313" key="17">
    <source>
        <dbReference type="EMBL" id="EGD57414.1"/>
    </source>
</evidence>
<dbReference type="Pfam" id="PF07715">
    <property type="entry name" value="Plug"/>
    <property type="match status" value="1"/>
</dbReference>
<feature type="chain" id="PRO_5003274309" evidence="14">
    <location>
        <begin position="25"/>
        <end position="803"/>
    </location>
</feature>
<keyword evidence="7" id="KW-0406">Ion transport</keyword>
<keyword evidence="2 11" id="KW-0813">Transport</keyword>
<keyword evidence="18" id="KW-1185">Reference proteome</keyword>
<evidence type="ECO:0000256" key="8">
    <source>
        <dbReference type="ARBA" id="ARBA00023077"/>
    </source>
</evidence>
<dbReference type="AlphaFoldDB" id="F1ZDE4"/>
<comment type="caution">
    <text evidence="17">The sequence shown here is derived from an EMBL/GenBank/DDBJ whole genome shotgun (WGS) entry which is preliminary data.</text>
</comment>
<dbReference type="PROSITE" id="PS52016">
    <property type="entry name" value="TONB_DEPENDENT_REC_3"/>
    <property type="match status" value="1"/>
</dbReference>
<sequence>MKGIWRAGTAIVVMACACAAPALASEAADNASSPAAAPAPDQGGATETGSQTGLQEIVVTAQRRSEKLQNVPIAITAANAEALAVARVDNVSNIAAISPSVNFRVSNIASSSATLVIRGLGTTGTSRSFEGSVGVFIDGVYRSRAGAALQDFLDIDNLQVLRGPQGTLFGKNTTAGALLLTSAKPSFSGYNGRFEAGYGNYDSYIVRGAVNAPLGENLAFRISGLASGQDGFYKDVNTGRDLNDNSSRAVKGQLLFEPSSSLSVRLIGDYSSSHGACCYAAERVVAGPTSALVDGLTQLGGLKLPSTDPSKFEVALNTPGHQAIKDWGFTLMVDAALGAGTLKSVSAYRRYDVVQTDEDADFSGADILRVDESFHSEFISQELTYNTRIPALNADIVLGGFIADERLRMGRSLIDGSQAQTYWDGVLGASGFPAGTVNASPGTIEREAMHGSATSYAGFAHADFKVNDKFNIIAGIRYSIEHKTGSFGYAYQRGIPNDVFTVLGVFPAPAYDASHTDRAVSGTFGLQYHPTRDVMLYATYNRGFKAGGVNIDQNGAGTLLNNATAVAALPAAVRYLVSLANPGKTVSAPLDPTYRPEEVNAFEVGAKTQYFNHRARTNIAFYYYDISDLQIGQFVGLRFTVLNAKSAKDYGLEIENAFQVNKALTLNADATWIMKASYAVDPNIDAVLSGSRFRYAPKLTLNLAANVDTPLTDKLDLVGRVQYQYTSSQFINTAGSNVQGPVSLVNANLGVKVNKRITVEGWVQNLFNKSYMARAIETSLQTGTESAYMGAPRTYGIRIRGSF</sequence>
<dbReference type="STRING" id="983920.Y88_3724"/>
<keyword evidence="6" id="KW-0408">Iron</keyword>
<dbReference type="GO" id="GO:0006826">
    <property type="term" value="P:iron ion transport"/>
    <property type="evidence" value="ECO:0007669"/>
    <property type="project" value="UniProtKB-KW"/>
</dbReference>
<feature type="region of interest" description="Disordered" evidence="13">
    <location>
        <begin position="32"/>
        <end position="51"/>
    </location>
</feature>
<keyword evidence="8 12" id="KW-0798">TonB box</keyword>
<dbReference type="Pfam" id="PF00593">
    <property type="entry name" value="TonB_dep_Rec_b-barrel"/>
    <property type="match status" value="1"/>
</dbReference>
<evidence type="ECO:0000256" key="5">
    <source>
        <dbReference type="ARBA" id="ARBA00022692"/>
    </source>
</evidence>
<dbReference type="Gene3D" id="2.40.170.20">
    <property type="entry name" value="TonB-dependent receptor, beta-barrel domain"/>
    <property type="match status" value="1"/>
</dbReference>
<evidence type="ECO:0000256" key="14">
    <source>
        <dbReference type="SAM" id="SignalP"/>
    </source>
</evidence>
<dbReference type="PROSITE" id="PS51257">
    <property type="entry name" value="PROKAR_LIPOPROTEIN"/>
    <property type="match status" value="1"/>
</dbReference>
<evidence type="ECO:0000256" key="9">
    <source>
        <dbReference type="ARBA" id="ARBA00023136"/>
    </source>
</evidence>
<organism evidence="17 18">
    <name type="scientific">Novosphingobium nitrogenifigens DSM 19370</name>
    <dbReference type="NCBI Taxonomy" id="983920"/>
    <lineage>
        <taxon>Bacteria</taxon>
        <taxon>Pseudomonadati</taxon>
        <taxon>Pseudomonadota</taxon>
        <taxon>Alphaproteobacteria</taxon>
        <taxon>Sphingomonadales</taxon>
        <taxon>Sphingomonadaceae</taxon>
        <taxon>Novosphingobium</taxon>
    </lineage>
</organism>
<gene>
    <name evidence="17" type="ORF">Y88_3724</name>
</gene>
<keyword evidence="9 11" id="KW-0472">Membrane</keyword>
<name>F1ZDE4_9SPHN</name>
<evidence type="ECO:0000313" key="18">
    <source>
        <dbReference type="Proteomes" id="UP000004728"/>
    </source>
</evidence>
<dbReference type="FunCoup" id="F1ZDE4">
    <property type="interactions" value="51"/>
</dbReference>
<evidence type="ECO:0000256" key="7">
    <source>
        <dbReference type="ARBA" id="ARBA00023065"/>
    </source>
</evidence>
<keyword evidence="4" id="KW-0410">Iron transport</keyword>
<comment type="similarity">
    <text evidence="11 12">Belongs to the TonB-dependent receptor family.</text>
</comment>
<dbReference type="SUPFAM" id="SSF56935">
    <property type="entry name" value="Porins"/>
    <property type="match status" value="1"/>
</dbReference>
<dbReference type="Proteomes" id="UP000004728">
    <property type="component" value="Unassembled WGS sequence"/>
</dbReference>
<evidence type="ECO:0000256" key="11">
    <source>
        <dbReference type="PROSITE-ProRule" id="PRU01360"/>
    </source>
</evidence>
<evidence type="ECO:0000256" key="2">
    <source>
        <dbReference type="ARBA" id="ARBA00022448"/>
    </source>
</evidence>
<feature type="signal peptide" evidence="14">
    <location>
        <begin position="1"/>
        <end position="24"/>
    </location>
</feature>
<evidence type="ECO:0000259" key="16">
    <source>
        <dbReference type="Pfam" id="PF07715"/>
    </source>
</evidence>
<proteinExistence type="inferred from homology"/>
<evidence type="ECO:0000256" key="13">
    <source>
        <dbReference type="SAM" id="MobiDB-lite"/>
    </source>
</evidence>
<keyword evidence="5 11" id="KW-0812">Transmembrane</keyword>
<dbReference type="InterPro" id="IPR039426">
    <property type="entry name" value="TonB-dep_rcpt-like"/>
</dbReference>
<dbReference type="InterPro" id="IPR036942">
    <property type="entry name" value="Beta-barrel_TonB_sf"/>
</dbReference>
<evidence type="ECO:0000256" key="3">
    <source>
        <dbReference type="ARBA" id="ARBA00022452"/>
    </source>
</evidence>
<accession>F1ZDE4</accession>
<reference evidence="17 18" key="1">
    <citation type="journal article" date="2012" name="J. Bacteriol.">
        <title>Draft Genome Sequence of Novosphingobium nitrogenifigens Y88T.</title>
        <authorList>
            <person name="Strabala T.J."/>
            <person name="Macdonald L."/>
            <person name="Liu V."/>
            <person name="Smit A.M."/>
        </authorList>
    </citation>
    <scope>NUCLEOTIDE SEQUENCE [LARGE SCALE GENOMIC DNA]</scope>
    <source>
        <strain evidence="17 18">DSM 19370</strain>
    </source>
</reference>
<comment type="subcellular location">
    <subcellularLocation>
        <location evidence="1 11">Cell outer membrane</location>
        <topology evidence="1 11">Multi-pass membrane protein</topology>
    </subcellularLocation>
</comment>
<evidence type="ECO:0000256" key="10">
    <source>
        <dbReference type="ARBA" id="ARBA00023237"/>
    </source>
</evidence>
<dbReference type="RefSeq" id="WP_008071463.1">
    <property type="nucleotide sequence ID" value="NZ_AQWK01000004.1"/>
</dbReference>
<evidence type="ECO:0000256" key="1">
    <source>
        <dbReference type="ARBA" id="ARBA00004571"/>
    </source>
</evidence>
<protein>
    <submittedName>
        <fullName evidence="17">TonB-dependent receptor</fullName>
    </submittedName>
</protein>
<dbReference type="OrthoDB" id="9760333at2"/>
<evidence type="ECO:0000256" key="4">
    <source>
        <dbReference type="ARBA" id="ARBA00022496"/>
    </source>
</evidence>
<evidence type="ECO:0000256" key="6">
    <source>
        <dbReference type="ARBA" id="ARBA00023004"/>
    </source>
</evidence>
<keyword evidence="17" id="KW-0675">Receptor</keyword>
<feature type="domain" description="TonB-dependent receptor plug" evidence="16">
    <location>
        <begin position="68"/>
        <end position="177"/>
    </location>
</feature>
<dbReference type="PANTHER" id="PTHR32552">
    <property type="entry name" value="FERRICHROME IRON RECEPTOR-RELATED"/>
    <property type="match status" value="1"/>
</dbReference>
<keyword evidence="10 11" id="KW-0998">Cell outer membrane</keyword>
<evidence type="ECO:0000259" key="15">
    <source>
        <dbReference type="Pfam" id="PF00593"/>
    </source>
</evidence>
<dbReference type="InParanoid" id="F1ZDE4"/>
<dbReference type="HOGENOM" id="CLU_008287_15_0_5"/>
<evidence type="ECO:0000256" key="12">
    <source>
        <dbReference type="RuleBase" id="RU003357"/>
    </source>
</evidence>
<dbReference type="InterPro" id="IPR000531">
    <property type="entry name" value="Beta-barrel_TonB"/>
</dbReference>
<dbReference type="eggNOG" id="COG4771">
    <property type="taxonomic scope" value="Bacteria"/>
</dbReference>
<dbReference type="EMBL" id="AEWJ01000065">
    <property type="protein sequence ID" value="EGD57414.1"/>
    <property type="molecule type" value="Genomic_DNA"/>
</dbReference>
<feature type="domain" description="TonB-dependent receptor-like beta-barrel" evidence="15">
    <location>
        <begin position="321"/>
        <end position="766"/>
    </location>
</feature>
<dbReference type="InterPro" id="IPR012910">
    <property type="entry name" value="Plug_dom"/>
</dbReference>
<keyword evidence="14" id="KW-0732">Signal</keyword>